<evidence type="ECO:0000259" key="18">
    <source>
        <dbReference type="Pfam" id="PF05199"/>
    </source>
</evidence>
<gene>
    <name evidence="19" type="ORF">DM02DRAFT_722485</name>
</gene>
<dbReference type="EMBL" id="KZ806044">
    <property type="protein sequence ID" value="PVH90904.1"/>
    <property type="molecule type" value="Genomic_DNA"/>
</dbReference>
<evidence type="ECO:0000256" key="4">
    <source>
        <dbReference type="ARBA" id="ARBA00022630"/>
    </source>
</evidence>
<dbReference type="InterPro" id="IPR036188">
    <property type="entry name" value="FAD/NAD-bd_sf"/>
</dbReference>
<evidence type="ECO:0000313" key="19">
    <source>
        <dbReference type="EMBL" id="PVH90904.1"/>
    </source>
</evidence>
<dbReference type="Gene3D" id="3.50.50.60">
    <property type="entry name" value="FAD/NAD(P)-binding domain"/>
    <property type="match status" value="3"/>
</dbReference>
<keyword evidence="20" id="KW-1185">Reference proteome</keyword>
<feature type="region of interest" description="Disordered" evidence="16">
    <location>
        <begin position="364"/>
        <end position="385"/>
    </location>
</feature>
<dbReference type="STRING" id="97972.A0A2V1D0W9"/>
<dbReference type="GO" id="GO:0016995">
    <property type="term" value="F:cholesterol oxidase activity"/>
    <property type="evidence" value="ECO:0007669"/>
    <property type="project" value="UniProtKB-EC"/>
</dbReference>
<evidence type="ECO:0000259" key="17">
    <source>
        <dbReference type="Pfam" id="PF00732"/>
    </source>
</evidence>
<evidence type="ECO:0000256" key="13">
    <source>
        <dbReference type="ARBA" id="ARBA00049723"/>
    </source>
</evidence>
<dbReference type="SUPFAM" id="SSF51905">
    <property type="entry name" value="FAD/NAD(P)-binding domain"/>
    <property type="match status" value="1"/>
</dbReference>
<evidence type="ECO:0000256" key="14">
    <source>
        <dbReference type="ARBA" id="ARBA00049744"/>
    </source>
</evidence>
<feature type="domain" description="Glucose-methanol-choline oxidoreductase C-terminal" evidence="18">
    <location>
        <begin position="523"/>
        <end position="586"/>
    </location>
</feature>
<comment type="similarity">
    <text evidence="2">Belongs to the GMC oxidoreductase family.</text>
</comment>
<evidence type="ECO:0000256" key="1">
    <source>
        <dbReference type="ARBA" id="ARBA00001974"/>
    </source>
</evidence>
<evidence type="ECO:0000313" key="20">
    <source>
        <dbReference type="Proteomes" id="UP000244855"/>
    </source>
</evidence>
<dbReference type="Proteomes" id="UP000244855">
    <property type="component" value="Unassembled WGS sequence"/>
</dbReference>
<dbReference type="InterPro" id="IPR052542">
    <property type="entry name" value="Cholesterol_Oxidase"/>
</dbReference>
<reference evidence="19 20" key="1">
    <citation type="journal article" date="2018" name="Sci. Rep.">
        <title>Comparative genomics provides insights into the lifestyle and reveals functional heterogeneity of dark septate endophytic fungi.</title>
        <authorList>
            <person name="Knapp D.G."/>
            <person name="Nemeth J.B."/>
            <person name="Barry K."/>
            <person name="Hainaut M."/>
            <person name="Henrissat B."/>
            <person name="Johnson J."/>
            <person name="Kuo A."/>
            <person name="Lim J.H.P."/>
            <person name="Lipzen A."/>
            <person name="Nolan M."/>
            <person name="Ohm R.A."/>
            <person name="Tamas L."/>
            <person name="Grigoriev I.V."/>
            <person name="Spatafora J.W."/>
            <person name="Nagy L.G."/>
            <person name="Kovacs G.M."/>
        </authorList>
    </citation>
    <scope>NUCLEOTIDE SEQUENCE [LARGE SCALE GENOMIC DNA]</scope>
    <source>
        <strain evidence="19 20">DSE2036</strain>
    </source>
</reference>
<evidence type="ECO:0000256" key="12">
    <source>
        <dbReference type="ARBA" id="ARBA00049645"/>
    </source>
</evidence>
<sequence>MSHESLLLGNNQDHIETQPDREKTWKASKFPRLSRPVPMMRSEYDVVVVGSGYGAGVAASRMARAGKSVAVLELGKEKWPGEYPIDLKGAIPEFHISGHVGKAEESFKNIAHGKKTGLYHLVFGEGQNAFIANGLGGTSLLNANVFLPADERTLKLHTWPPEILEADYDRAAKMLQPVSYPESYPPLKKLEVLGKQAKALGQSQNFHRVPQTTFFRGGVNNAGVHMKASTGSGQDCTGVNDGSKNSVLVTYLADAWNWGAEMFCECEVRYVQREKKGDGYIVFFAWHGSGRDAFGAEGAERLMWVRAKQLCVLGAGALGTTEILLRSKKHGLATSSFPGQKVSGNGDILSFAYNTDHVINGVGRENPDPSNPPGPTITGVIDARNPETSPNALDGYVIQEGAIPGALSPFIQAYLEIMPEKVFPNPLKFDMWRHFWSRTKSRFLGPYASGGSVERTQTYLIMSHDSNEGILALSGDKATLQFLGVGNTERVTILRELMTKASNEIGGTLVDEPFYPGPMRTQLTVHPLGGATMSSDGTGRYGAVDHMGRVFTGDDSRVHHGLLCVDAAVIPTALGVNPFATITALAERSCDLFLQEKSWTVDETENGVLDLFSNPKISHKLQSNVDDISDPKVGNDYATASDNGVRFTEIMDGYIHIGEDISDFDVADVTAKSASSSASLNLTVDVFRVDDLVSKSNNASIATGTFSCGALSPDPLIIHHGAVQFFTIDERISDGTNLTYKMHLLSTGGERYMLNGYKRVDSAMALSVSETWRATTTLYTTITRLDGSLVGRGILHISWRNFIDEMKSFGPTTHSTSILKKIASPLKFLAFFAKSTVNYLLSPFRPLQYPDNTTTGYFSKPLPAMITDLVADDGVRADIRVWEPVERTRDLPILFIPGASVDHQVFALPTIPTNTVDYFTGLGYTCYVATLRFGRLPAATKGHTAYDARLDVKAAMQFVREKENGKKFYVVCHCLGSIATGMALLTGAVEKEWIQGMTCSQVFMNPRFGAVNEIKSRTQALEKIYETIAGPWFPTDSTPTSSIAQYILDQLLRFYPIGAAREFCNSTVCHRSSLVFGRLWTHSNLNHATHLHLSNFFGGLHMNFLSHLTRQGSTEPYHLRTNMPEFKDLVAEPGNLERLKRLKIQFVSGGANVVFDPLSTSESYDMLRHAFGTQDYERVVVPTYGHLDTWMGYKSVVDVYPRVRGHIEHCS</sequence>
<evidence type="ECO:0000256" key="8">
    <source>
        <dbReference type="ARBA" id="ARBA00023166"/>
    </source>
</evidence>
<comment type="cofactor">
    <cofactor evidence="1">
        <name>FAD</name>
        <dbReference type="ChEBI" id="CHEBI:57692"/>
    </cofactor>
</comment>
<dbReference type="SUPFAM" id="SSF53474">
    <property type="entry name" value="alpha/beta-Hydrolases"/>
    <property type="match status" value="1"/>
</dbReference>
<keyword evidence="4" id="KW-0285">Flavoprotein</keyword>
<dbReference type="Pfam" id="PF00732">
    <property type="entry name" value="GMC_oxred_N"/>
    <property type="match status" value="1"/>
</dbReference>
<evidence type="ECO:0000256" key="11">
    <source>
        <dbReference type="ARBA" id="ARBA00038856"/>
    </source>
</evidence>
<name>A0A2V1D0W9_9PLEO</name>
<feature type="compositionally biased region" description="Basic and acidic residues" evidence="16">
    <location>
        <begin position="13"/>
        <end position="24"/>
    </location>
</feature>
<keyword evidence="9" id="KW-0753">Steroid metabolism</keyword>
<keyword evidence="3" id="KW-0153">Cholesterol metabolism</keyword>
<dbReference type="Pfam" id="PF05199">
    <property type="entry name" value="GMC_oxred_C"/>
    <property type="match status" value="1"/>
</dbReference>
<dbReference type="InterPro" id="IPR029058">
    <property type="entry name" value="AB_hydrolase_fold"/>
</dbReference>
<dbReference type="PANTHER" id="PTHR47470">
    <property type="entry name" value="CHOLESTEROL OXIDASE"/>
    <property type="match status" value="1"/>
</dbReference>
<dbReference type="GO" id="GO:0004769">
    <property type="term" value="F:steroid Delta-isomerase activity"/>
    <property type="evidence" value="ECO:0007669"/>
    <property type="project" value="UniProtKB-EC"/>
</dbReference>
<dbReference type="AlphaFoldDB" id="A0A2V1D0W9"/>
<evidence type="ECO:0000256" key="15">
    <source>
        <dbReference type="ARBA" id="ARBA00049778"/>
    </source>
</evidence>
<evidence type="ECO:0000256" key="3">
    <source>
        <dbReference type="ARBA" id="ARBA00022548"/>
    </source>
</evidence>
<dbReference type="Gene3D" id="3.40.50.1820">
    <property type="entry name" value="alpha/beta hydrolase"/>
    <property type="match status" value="1"/>
</dbReference>
<dbReference type="GO" id="GO:0008203">
    <property type="term" value="P:cholesterol metabolic process"/>
    <property type="evidence" value="ECO:0007669"/>
    <property type="project" value="UniProtKB-KW"/>
</dbReference>
<keyword evidence="10" id="KW-0413">Isomerase</keyword>
<evidence type="ECO:0000256" key="6">
    <source>
        <dbReference type="ARBA" id="ARBA00023002"/>
    </source>
</evidence>
<keyword evidence="5" id="KW-0274">FAD</keyword>
<evidence type="ECO:0000256" key="5">
    <source>
        <dbReference type="ARBA" id="ARBA00022827"/>
    </source>
</evidence>
<evidence type="ECO:0000256" key="10">
    <source>
        <dbReference type="ARBA" id="ARBA00023235"/>
    </source>
</evidence>
<dbReference type="PANTHER" id="PTHR47470:SF1">
    <property type="entry name" value="FAD-DEPENDENT OXIDOREDUCTASE 2 FAD BINDING DOMAIN-CONTAINING PROTEIN"/>
    <property type="match status" value="1"/>
</dbReference>
<dbReference type="OrthoDB" id="9974421at2759"/>
<organism evidence="19 20">
    <name type="scientific">Periconia macrospinosa</name>
    <dbReference type="NCBI Taxonomy" id="97972"/>
    <lineage>
        <taxon>Eukaryota</taxon>
        <taxon>Fungi</taxon>
        <taxon>Dikarya</taxon>
        <taxon>Ascomycota</taxon>
        <taxon>Pezizomycotina</taxon>
        <taxon>Dothideomycetes</taxon>
        <taxon>Pleosporomycetidae</taxon>
        <taxon>Pleosporales</taxon>
        <taxon>Massarineae</taxon>
        <taxon>Periconiaceae</taxon>
        <taxon>Periconia</taxon>
    </lineage>
</organism>
<keyword evidence="6" id="KW-0560">Oxidoreductase</keyword>
<proteinExistence type="inferred from homology"/>
<feature type="region of interest" description="Disordered" evidence="16">
    <location>
        <begin position="1"/>
        <end position="24"/>
    </location>
</feature>
<dbReference type="InterPro" id="IPR000172">
    <property type="entry name" value="GMC_OxRdtase_N"/>
</dbReference>
<protein>
    <recommendedName>
        <fullName evidence="14">Cholesterol oxidase</fullName>
        <ecNumber evidence="13">1.1.3.6</ecNumber>
        <ecNumber evidence="11">5.3.3.1</ecNumber>
    </recommendedName>
    <alternativeName>
        <fullName evidence="15">Cholesterol isomerase</fullName>
    </alternativeName>
</protein>
<dbReference type="EC" id="1.1.3.6" evidence="13"/>
<keyword evidence="7" id="KW-0443">Lipid metabolism</keyword>
<dbReference type="GO" id="GO:0050660">
    <property type="term" value="F:flavin adenine dinucleotide binding"/>
    <property type="evidence" value="ECO:0007669"/>
    <property type="project" value="InterPro"/>
</dbReference>
<evidence type="ECO:0000256" key="7">
    <source>
        <dbReference type="ARBA" id="ARBA00023098"/>
    </source>
</evidence>
<dbReference type="EC" id="5.3.3.1" evidence="11"/>
<evidence type="ECO:0000256" key="2">
    <source>
        <dbReference type="ARBA" id="ARBA00010790"/>
    </source>
</evidence>
<keyword evidence="8" id="KW-1207">Sterol metabolism</keyword>
<dbReference type="InterPro" id="IPR007867">
    <property type="entry name" value="GMC_OxRtase_C"/>
</dbReference>
<feature type="domain" description="Glucose-methanol-choline oxidoreductase N-terminal" evidence="17">
    <location>
        <begin position="125"/>
        <end position="327"/>
    </location>
</feature>
<evidence type="ECO:0000256" key="9">
    <source>
        <dbReference type="ARBA" id="ARBA00023221"/>
    </source>
</evidence>
<comment type="pathway">
    <text evidence="12">Steroid metabolism; cholesterol degradation.</text>
</comment>
<evidence type="ECO:0000256" key="16">
    <source>
        <dbReference type="SAM" id="MobiDB-lite"/>
    </source>
</evidence>
<accession>A0A2V1D0W9</accession>